<organism evidence="2 3">
    <name type="scientific">Metabacillus idriensis</name>
    <dbReference type="NCBI Taxonomy" id="324768"/>
    <lineage>
        <taxon>Bacteria</taxon>
        <taxon>Bacillati</taxon>
        <taxon>Bacillota</taxon>
        <taxon>Bacilli</taxon>
        <taxon>Bacillales</taxon>
        <taxon>Bacillaceae</taxon>
        <taxon>Metabacillus</taxon>
    </lineage>
</organism>
<evidence type="ECO:0000256" key="1">
    <source>
        <dbReference type="SAM" id="Phobius"/>
    </source>
</evidence>
<feature type="transmembrane region" description="Helical" evidence="1">
    <location>
        <begin position="257"/>
        <end position="276"/>
    </location>
</feature>
<reference evidence="2 3" key="1">
    <citation type="submission" date="2019-11" db="EMBL/GenBank/DDBJ databases">
        <title>Bacillus idriensis genome.</title>
        <authorList>
            <person name="Konopka E.N."/>
            <person name="Newman J.D."/>
        </authorList>
    </citation>
    <scope>NUCLEOTIDE SEQUENCE [LARGE SCALE GENOMIC DNA]</scope>
    <source>
        <strain evidence="2 3">DSM 19097</strain>
    </source>
</reference>
<dbReference type="AlphaFoldDB" id="A0A6I2MFD9"/>
<proteinExistence type="predicted"/>
<feature type="transmembrane region" description="Helical" evidence="1">
    <location>
        <begin position="224"/>
        <end position="245"/>
    </location>
</feature>
<sequence length="335" mass="38345">MNLIHLYINEVTRRLPAKSQEDIALELRSNIEDMLPEDYSEEDVKKVLTKLGNPSDMAQKYSDKPNYLIGPVLYNSYLYVMKISLVAALCITFLSRFFDGIIQHQSEVSIFSLMLTIFLDILIGSLLVSFQVFTWVTLTYAFMERAVTKCDHVKSNKWTPDDLLALTHTPKRTIPRSEPIFELFFTVLWASIFLNASNLLGWYTKAGTGLEDLKLAAPLFQADILKMYLPGIAVIFAIEMFIAIYKLYSGRWNKGLSWINALSNLVFCSFYCIMLLNPELFNQDFISLSMGLIGVQPDNYDEVWSQWIWASAAIVILYSIVDVAKGFRNSRKNIL</sequence>
<feature type="transmembrane region" description="Helical" evidence="1">
    <location>
        <begin position="307"/>
        <end position="324"/>
    </location>
</feature>
<evidence type="ECO:0000313" key="3">
    <source>
        <dbReference type="Proteomes" id="UP000441585"/>
    </source>
</evidence>
<feature type="transmembrane region" description="Helical" evidence="1">
    <location>
        <begin position="110"/>
        <end position="136"/>
    </location>
</feature>
<keyword evidence="1" id="KW-0812">Transmembrane</keyword>
<dbReference type="Pfam" id="PF22564">
    <property type="entry name" value="HAAS"/>
    <property type="match status" value="1"/>
</dbReference>
<dbReference type="RefSeq" id="WP_070878643.1">
    <property type="nucleotide sequence ID" value="NZ_CAJFZX010000016.1"/>
</dbReference>
<dbReference type="Proteomes" id="UP000441585">
    <property type="component" value="Unassembled WGS sequence"/>
</dbReference>
<keyword evidence="1" id="KW-0472">Membrane</keyword>
<comment type="caution">
    <text evidence="2">The sequence shown here is derived from an EMBL/GenBank/DDBJ whole genome shotgun (WGS) entry which is preliminary data.</text>
</comment>
<accession>A0A6I2MFD9</accession>
<evidence type="ECO:0000313" key="2">
    <source>
        <dbReference type="EMBL" id="MRX56509.1"/>
    </source>
</evidence>
<feature type="transmembrane region" description="Helical" evidence="1">
    <location>
        <begin position="180"/>
        <end position="204"/>
    </location>
</feature>
<gene>
    <name evidence="2" type="ORF">GJU41_21405</name>
</gene>
<feature type="transmembrane region" description="Helical" evidence="1">
    <location>
        <begin position="77"/>
        <end position="98"/>
    </location>
</feature>
<name>A0A6I2MFD9_9BACI</name>
<keyword evidence="3" id="KW-1185">Reference proteome</keyword>
<protein>
    <submittedName>
        <fullName evidence="2">Uncharacterized protein</fullName>
    </submittedName>
</protein>
<dbReference type="EMBL" id="WKKF01000013">
    <property type="protein sequence ID" value="MRX56509.1"/>
    <property type="molecule type" value="Genomic_DNA"/>
</dbReference>
<keyword evidence="1" id="KW-1133">Transmembrane helix</keyword>